<dbReference type="GO" id="GO:0008270">
    <property type="term" value="F:zinc ion binding"/>
    <property type="evidence" value="ECO:0007669"/>
    <property type="project" value="UniProtKB-KW"/>
</dbReference>
<evidence type="ECO:0000256" key="1">
    <source>
        <dbReference type="ARBA" id="ARBA00003767"/>
    </source>
</evidence>
<dbReference type="EMBL" id="VYZU01111656">
    <property type="protein sequence ID" value="NXY91643.1"/>
    <property type="molecule type" value="Genomic_DNA"/>
</dbReference>
<keyword evidence="11" id="KW-0539">Nucleus</keyword>
<dbReference type="PROSITE" id="PS00028">
    <property type="entry name" value="ZINC_FINGER_C2H2_1"/>
    <property type="match status" value="2"/>
</dbReference>
<proteinExistence type="inferred from homology"/>
<evidence type="ECO:0000256" key="6">
    <source>
        <dbReference type="ARBA" id="ARBA00022771"/>
    </source>
</evidence>
<organism evidence="15 16">
    <name type="scientific">Ceyx cyanopectus</name>
    <name type="common">Indigo-banded kingfisher</name>
    <dbReference type="NCBI Taxonomy" id="390723"/>
    <lineage>
        <taxon>Eukaryota</taxon>
        <taxon>Metazoa</taxon>
        <taxon>Chordata</taxon>
        <taxon>Craniata</taxon>
        <taxon>Vertebrata</taxon>
        <taxon>Euteleostomi</taxon>
        <taxon>Archelosauria</taxon>
        <taxon>Archosauria</taxon>
        <taxon>Dinosauria</taxon>
        <taxon>Saurischia</taxon>
        <taxon>Theropoda</taxon>
        <taxon>Coelurosauria</taxon>
        <taxon>Aves</taxon>
        <taxon>Neognathae</taxon>
        <taxon>Neoaves</taxon>
        <taxon>Telluraves</taxon>
        <taxon>Coraciimorphae</taxon>
        <taxon>Coraciiformes</taxon>
        <taxon>Alcedinidae</taxon>
        <taxon>Ceyx</taxon>
    </lineage>
</organism>
<feature type="region of interest" description="Disordered" evidence="13">
    <location>
        <begin position="12"/>
        <end position="74"/>
    </location>
</feature>
<dbReference type="InterPro" id="IPR036236">
    <property type="entry name" value="Znf_C2H2_sf"/>
</dbReference>
<evidence type="ECO:0000256" key="11">
    <source>
        <dbReference type="ARBA" id="ARBA00023242"/>
    </source>
</evidence>
<dbReference type="FunFam" id="3.30.160.60:FF:000812">
    <property type="entry name" value="zinc finger protein 23 isoform X2"/>
    <property type="match status" value="1"/>
</dbReference>
<keyword evidence="4" id="KW-0479">Metal-binding</keyword>
<dbReference type="PANTHER" id="PTHR23235:SF152">
    <property type="entry name" value="SI:DKEY-210J14.3"/>
    <property type="match status" value="1"/>
</dbReference>
<comment type="subcellular location">
    <subcellularLocation>
        <location evidence="2">Nucleus</location>
    </subcellularLocation>
</comment>
<reference evidence="15 16" key="1">
    <citation type="submission" date="2020-02" db="EMBL/GenBank/DDBJ databases">
        <title>Bird 10,000 Genomes (B10K) Project - Family phase.</title>
        <authorList>
            <person name="Zhang G."/>
        </authorList>
    </citation>
    <scope>NUCLEOTIDE SEQUENCE [LARGE SCALE GENOMIC DNA]</scope>
    <source>
        <strain evidence="15">B10K-DU-013-51</strain>
        <tissue evidence="15">Mixed tissue sample</tissue>
    </source>
</reference>
<feature type="non-terminal residue" evidence="15">
    <location>
        <position position="1"/>
    </location>
</feature>
<comment type="similarity">
    <text evidence="3">Belongs to the krueppel C2H2-type zinc-finger protein family.</text>
</comment>
<evidence type="ECO:0000256" key="5">
    <source>
        <dbReference type="ARBA" id="ARBA00022737"/>
    </source>
</evidence>
<dbReference type="PANTHER" id="PTHR23235">
    <property type="entry name" value="KRUEPPEL-LIKE TRANSCRIPTION FACTOR"/>
    <property type="match status" value="1"/>
</dbReference>
<feature type="compositionally biased region" description="Basic residues" evidence="13">
    <location>
        <begin position="45"/>
        <end position="68"/>
    </location>
</feature>
<evidence type="ECO:0000256" key="3">
    <source>
        <dbReference type="ARBA" id="ARBA00006991"/>
    </source>
</evidence>
<evidence type="ECO:0000313" key="16">
    <source>
        <dbReference type="Proteomes" id="UP000586704"/>
    </source>
</evidence>
<keyword evidence="6 12" id="KW-0863">Zinc-finger</keyword>
<keyword evidence="7" id="KW-0862">Zinc</keyword>
<comment type="caution">
    <text evidence="15">The sequence shown here is derived from an EMBL/GenBank/DDBJ whole genome shotgun (WGS) entry which is preliminary data.</text>
</comment>
<evidence type="ECO:0000313" key="15">
    <source>
        <dbReference type="EMBL" id="NXY91643.1"/>
    </source>
</evidence>
<feature type="domain" description="C2H2-type" evidence="14">
    <location>
        <begin position="29"/>
        <end position="56"/>
    </location>
</feature>
<dbReference type="GO" id="GO:0000978">
    <property type="term" value="F:RNA polymerase II cis-regulatory region sequence-specific DNA binding"/>
    <property type="evidence" value="ECO:0007669"/>
    <property type="project" value="TreeGrafter"/>
</dbReference>
<gene>
    <name evidence="15" type="primary">Znf787_2</name>
    <name evidence="15" type="ORF">CEYCYA_R03636</name>
</gene>
<dbReference type="Gene3D" id="3.30.160.60">
    <property type="entry name" value="Classic Zinc Finger"/>
    <property type="match status" value="2"/>
</dbReference>
<evidence type="ECO:0000256" key="12">
    <source>
        <dbReference type="PROSITE-ProRule" id="PRU00042"/>
    </source>
</evidence>
<name>A0A7L4NNE9_9AVES</name>
<evidence type="ECO:0000256" key="8">
    <source>
        <dbReference type="ARBA" id="ARBA00023015"/>
    </source>
</evidence>
<keyword evidence="5" id="KW-0677">Repeat</keyword>
<evidence type="ECO:0000256" key="9">
    <source>
        <dbReference type="ARBA" id="ARBA00023125"/>
    </source>
</evidence>
<dbReference type="GO" id="GO:0005634">
    <property type="term" value="C:nucleus"/>
    <property type="evidence" value="ECO:0007669"/>
    <property type="project" value="UniProtKB-SubCell"/>
</dbReference>
<feature type="non-terminal residue" evidence="15">
    <location>
        <position position="74"/>
    </location>
</feature>
<evidence type="ECO:0000256" key="10">
    <source>
        <dbReference type="ARBA" id="ARBA00023163"/>
    </source>
</evidence>
<keyword evidence="16" id="KW-1185">Reference proteome</keyword>
<keyword evidence="10" id="KW-0804">Transcription</keyword>
<dbReference type="PROSITE" id="PS50157">
    <property type="entry name" value="ZINC_FINGER_C2H2_2"/>
    <property type="match status" value="2"/>
</dbReference>
<evidence type="ECO:0000256" key="4">
    <source>
        <dbReference type="ARBA" id="ARBA00022723"/>
    </source>
</evidence>
<dbReference type="OrthoDB" id="427030at2759"/>
<comment type="function">
    <text evidence="1">May be involved in transcriptional regulation.</text>
</comment>
<evidence type="ECO:0000256" key="7">
    <source>
        <dbReference type="ARBA" id="ARBA00022833"/>
    </source>
</evidence>
<dbReference type="SMART" id="SM00355">
    <property type="entry name" value="ZnF_C2H2"/>
    <property type="match status" value="2"/>
</dbReference>
<keyword evidence="8" id="KW-0805">Transcription regulation</keyword>
<evidence type="ECO:0000259" key="14">
    <source>
        <dbReference type="PROSITE" id="PS50157"/>
    </source>
</evidence>
<keyword evidence="9" id="KW-0238">DNA-binding</keyword>
<dbReference type="Pfam" id="PF00096">
    <property type="entry name" value="zf-C2H2"/>
    <property type="match status" value="2"/>
</dbReference>
<evidence type="ECO:0000256" key="13">
    <source>
        <dbReference type="SAM" id="MobiDB-lite"/>
    </source>
</evidence>
<dbReference type="Proteomes" id="UP000586704">
    <property type="component" value="Unassembled WGS sequence"/>
</dbReference>
<protein>
    <submittedName>
        <fullName evidence="15">ZN787 protein</fullName>
    </submittedName>
</protein>
<evidence type="ECO:0000256" key="2">
    <source>
        <dbReference type="ARBA" id="ARBA00004123"/>
    </source>
</evidence>
<accession>A0A7L4NNE9</accession>
<dbReference type="SUPFAM" id="SSF57667">
    <property type="entry name" value="beta-beta-alpha zinc fingers"/>
    <property type="match status" value="1"/>
</dbReference>
<dbReference type="FunFam" id="3.30.160.60:FF:003095">
    <property type="match status" value="1"/>
</dbReference>
<dbReference type="GO" id="GO:0000981">
    <property type="term" value="F:DNA-binding transcription factor activity, RNA polymerase II-specific"/>
    <property type="evidence" value="ECO:0007669"/>
    <property type="project" value="TreeGrafter"/>
</dbReference>
<feature type="domain" description="C2H2-type" evidence="14">
    <location>
        <begin position="1"/>
        <end position="28"/>
    </location>
</feature>
<sequence length="74" mass="8612">FPCSDCGKRFSSSSKLLQHRRTHTGEKPFACPDCGRSFRQSSNLSRHRRTHGTKKPKRRGKGFSRSRRQPREQP</sequence>
<dbReference type="InterPro" id="IPR013087">
    <property type="entry name" value="Znf_C2H2_type"/>
</dbReference>
<dbReference type="AlphaFoldDB" id="A0A7L4NNE9"/>